<evidence type="ECO:0000313" key="2">
    <source>
        <dbReference type="EMBL" id="KAK0648259.1"/>
    </source>
</evidence>
<reference evidence="2" key="1">
    <citation type="submission" date="2023-06" db="EMBL/GenBank/DDBJ databases">
        <title>Genome-scale phylogeny and comparative genomics of the fungal order Sordariales.</title>
        <authorList>
            <consortium name="Lawrence Berkeley National Laboratory"/>
            <person name="Hensen N."/>
            <person name="Bonometti L."/>
            <person name="Westerberg I."/>
            <person name="Brannstrom I.O."/>
            <person name="Guillou S."/>
            <person name="Cros-Aarteil S."/>
            <person name="Calhoun S."/>
            <person name="Haridas S."/>
            <person name="Kuo A."/>
            <person name="Mondo S."/>
            <person name="Pangilinan J."/>
            <person name="Riley R."/>
            <person name="Labutti K."/>
            <person name="Andreopoulos B."/>
            <person name="Lipzen A."/>
            <person name="Chen C."/>
            <person name="Yanf M."/>
            <person name="Daum C."/>
            <person name="Ng V."/>
            <person name="Clum A."/>
            <person name="Steindorff A."/>
            <person name="Ohm R."/>
            <person name="Martin F."/>
            <person name="Silar P."/>
            <person name="Natvig D."/>
            <person name="Lalanne C."/>
            <person name="Gautier V."/>
            <person name="Ament-Velasquez S.L."/>
            <person name="Kruys A."/>
            <person name="Hutchinson M.I."/>
            <person name="Powell A.J."/>
            <person name="Barry K."/>
            <person name="Miller A.N."/>
            <person name="Grigoriev I.V."/>
            <person name="Debuchy R."/>
            <person name="Gladieux P."/>
            <person name="Thoren M.H."/>
            <person name="Johannesson H."/>
        </authorList>
    </citation>
    <scope>NUCLEOTIDE SEQUENCE</scope>
    <source>
        <strain evidence="2">SMH2532-1</strain>
    </source>
</reference>
<feature type="region of interest" description="Disordered" evidence="1">
    <location>
        <begin position="165"/>
        <end position="251"/>
    </location>
</feature>
<proteinExistence type="predicted"/>
<dbReference type="AlphaFoldDB" id="A0AA40CT88"/>
<organism evidence="2 3">
    <name type="scientific">Cercophora newfieldiana</name>
    <dbReference type="NCBI Taxonomy" id="92897"/>
    <lineage>
        <taxon>Eukaryota</taxon>
        <taxon>Fungi</taxon>
        <taxon>Dikarya</taxon>
        <taxon>Ascomycota</taxon>
        <taxon>Pezizomycotina</taxon>
        <taxon>Sordariomycetes</taxon>
        <taxon>Sordariomycetidae</taxon>
        <taxon>Sordariales</taxon>
        <taxon>Lasiosphaeriaceae</taxon>
        <taxon>Cercophora</taxon>
    </lineage>
</organism>
<dbReference type="Proteomes" id="UP001174936">
    <property type="component" value="Unassembled WGS sequence"/>
</dbReference>
<evidence type="ECO:0000256" key="1">
    <source>
        <dbReference type="SAM" id="MobiDB-lite"/>
    </source>
</evidence>
<dbReference type="EMBL" id="JAULSV010000003">
    <property type="protein sequence ID" value="KAK0648259.1"/>
    <property type="molecule type" value="Genomic_DNA"/>
</dbReference>
<protein>
    <submittedName>
        <fullName evidence="2">Uncharacterized protein</fullName>
    </submittedName>
</protein>
<gene>
    <name evidence="2" type="ORF">B0T16DRAFT_388527</name>
</gene>
<keyword evidence="3" id="KW-1185">Reference proteome</keyword>
<sequence>MAFTGMSDDDLRSFLRQVARDDEVVNPHPDYGYIHGPIPKKEGSNLCAYNTLVCDVITGGVDDEMCGKARSKWHMRRHINHVHAGAVAAKQKRHKGSLKDGELPFARKAIVLFVLSGGWRDAKYLHEPIVAAETHDIKRIADTAEDLARGDEEFAESWGTVFNRASVGRGDKGKEKAHAVVQPPEVPAESRCPSLPSGEAGPSRRRATGTADTSLRRSTSDDGPVAKRPRRDGNGNNQVSQSDGNDDEDRPSNVALAKKLRDEAIVDVEEAMGEFARRVVVDKAIFDMLAKCLSVISEVAVQLERP</sequence>
<name>A0AA40CT88_9PEZI</name>
<accession>A0AA40CT88</accession>
<evidence type="ECO:0000313" key="3">
    <source>
        <dbReference type="Proteomes" id="UP001174936"/>
    </source>
</evidence>
<comment type="caution">
    <text evidence="2">The sequence shown here is derived from an EMBL/GenBank/DDBJ whole genome shotgun (WGS) entry which is preliminary data.</text>
</comment>
<feature type="compositionally biased region" description="Polar residues" evidence="1">
    <location>
        <begin position="234"/>
        <end position="243"/>
    </location>
</feature>
<feature type="compositionally biased region" description="Basic and acidic residues" evidence="1">
    <location>
        <begin position="169"/>
        <end position="178"/>
    </location>
</feature>